<dbReference type="GO" id="GO:0006310">
    <property type="term" value="P:DNA recombination"/>
    <property type="evidence" value="ECO:0007669"/>
    <property type="project" value="UniProtKB-KW"/>
</dbReference>
<dbReference type="InterPro" id="IPR011010">
    <property type="entry name" value="DNA_brk_join_enz"/>
</dbReference>
<dbReference type="Proteomes" id="UP000604046">
    <property type="component" value="Unassembled WGS sequence"/>
</dbReference>
<evidence type="ECO:0000313" key="3">
    <source>
        <dbReference type="Proteomes" id="UP000604046"/>
    </source>
</evidence>
<dbReference type="InterPro" id="IPR013762">
    <property type="entry name" value="Integrase-like_cat_sf"/>
</dbReference>
<evidence type="ECO:0000313" key="2">
    <source>
        <dbReference type="EMBL" id="CAE7347846.1"/>
    </source>
</evidence>
<dbReference type="GO" id="GO:0015074">
    <property type="term" value="P:DNA integration"/>
    <property type="evidence" value="ECO:0007669"/>
    <property type="project" value="InterPro"/>
</dbReference>
<proteinExistence type="predicted"/>
<evidence type="ECO:0000256" key="1">
    <source>
        <dbReference type="ARBA" id="ARBA00023172"/>
    </source>
</evidence>
<gene>
    <name evidence="2" type="primary">NaCP60E</name>
    <name evidence="2" type="ORF">SNAT2548_LOCUS18263</name>
</gene>
<dbReference type="OrthoDB" id="443539at2759"/>
<keyword evidence="3" id="KW-1185">Reference proteome</keyword>
<sequence>MALNFLHNDFVPIPLALLQRPPTQVQVRLTSSVGRLLKAFGASVGEELLVSTGRRNPQLVARLSELISLLTTISPKGCDAREGEKVPTDPSVLPELEPYRPLCASRLKLSGRGQFDARPFLSPNLYMAFCKPDALLHTGVPPTDVFADWTKERPEEVAALAKIWDSKGLLHLRPSNVPASLSHHVSRAFNCYKSPEKDRQIIDRRGRNWCKGRVCGPSAIIPVGPLLCQLEARPSRETVRISITDRRDFYHQFWVPDRRAETNMLGPALPRSMLFGTAALERFEAQRPLSWGKRLREVRSDFLHEEPAKDRLEPLLFNSDLLVPCFKAIAQGDHIGVELASDAHASLLASHGLLGEGDRLCSNRPFKGSTEAQGLIIDDFFVASVCDASSSSEPACVAKLRLAKEAYALYSLEGSDDKDVWGGDCVRVAGAQLDSSPGTRALGLITLGAPAAKRAALSVISLEVARLAHTTDSLHLCLLGNWTSSLLYRRQLMSVLARSFGLVRAQDLGRIPRVIGLPRSVAQELVLLAILAPLAVSNLGAVLADSLYATDASEQKGAFVSSTAPPFLVRSLWRTGSKKGGYSRIFSREEALLAKHLDPEPYDLRLLQSQTSVSPSRPLAFRFDFIEVFSSSGRLTEALSAKGWVVGPPLDIARSPAYDLQNLRVLDWLLHMLEGRTLRSLALGPPGSTFSCAASPSLRSDAEPRGFSPSEPRTLLGNTLALRALTLVFVALRMGAVALLEQPRKSKMARLSEWKRLLLLGAYEVFLASCSFGSVHLKEFRFLVVNADFSHLQQPCTRNHSHVKIQGKHTAASSVYVPFLADAIAHEFDQALRAQAHAEGLENFVVNDVVLSLPWRVGKAWAWRAMSHINILELASVLRLLRFLAPHGSLRIVVFVDSAVALQAASKGRSPSRGLTPILRKVAAVCLAADLYPVFHFCPACLNPADCPTRDTLLPPPSDHAVWPELTIDQLYEGLAATKVRRWLANWERLAAREHKTLAEGRPVEEPTQRRRQKFLEAFERWLGARGFDFKACFDTSLGFSVFVAHHLGMPWQVLLACVSVALLWGWVPVAGLLALTWGGVMRVGEVLGATRSDLTLPADLGGTIWFALLSIAEPKTRFRAARHQVARLDQPDLLRVVTMAFGHYAPERRLWPFSPSTLRSRFSAVVKALSLDRLPGGKQLDLGSLRAGGATWLLHQTENSELVRRRGRWLNHRSMEIYVQEVAALHFFSTVPAVAKTKVLSLLEGFQNLLFRAEALQRAGVPPAVWFNLFRLG</sequence>
<reference evidence="2" key="1">
    <citation type="submission" date="2021-02" db="EMBL/GenBank/DDBJ databases">
        <authorList>
            <person name="Dougan E. K."/>
            <person name="Rhodes N."/>
            <person name="Thang M."/>
            <person name="Chan C."/>
        </authorList>
    </citation>
    <scope>NUCLEOTIDE SEQUENCE</scope>
</reference>
<comment type="caution">
    <text evidence="2">The sequence shown here is derived from an EMBL/GenBank/DDBJ whole genome shotgun (WGS) entry which is preliminary data.</text>
</comment>
<dbReference type="Gene3D" id="1.10.443.10">
    <property type="entry name" value="Intergrase catalytic core"/>
    <property type="match status" value="1"/>
</dbReference>
<dbReference type="AlphaFoldDB" id="A0A812PU27"/>
<organism evidence="2 3">
    <name type="scientific">Symbiodinium natans</name>
    <dbReference type="NCBI Taxonomy" id="878477"/>
    <lineage>
        <taxon>Eukaryota</taxon>
        <taxon>Sar</taxon>
        <taxon>Alveolata</taxon>
        <taxon>Dinophyceae</taxon>
        <taxon>Suessiales</taxon>
        <taxon>Symbiodiniaceae</taxon>
        <taxon>Symbiodinium</taxon>
    </lineage>
</organism>
<dbReference type="EMBL" id="CAJNDS010002139">
    <property type="protein sequence ID" value="CAE7347846.1"/>
    <property type="molecule type" value="Genomic_DNA"/>
</dbReference>
<protein>
    <submittedName>
        <fullName evidence="2">NaCP60E protein</fullName>
    </submittedName>
</protein>
<dbReference type="GO" id="GO:0003677">
    <property type="term" value="F:DNA binding"/>
    <property type="evidence" value="ECO:0007669"/>
    <property type="project" value="InterPro"/>
</dbReference>
<accession>A0A812PU27</accession>
<keyword evidence="1" id="KW-0233">DNA recombination</keyword>
<dbReference type="SUPFAM" id="SSF56349">
    <property type="entry name" value="DNA breaking-rejoining enzymes"/>
    <property type="match status" value="1"/>
</dbReference>
<name>A0A812PU27_9DINO</name>